<feature type="chain" id="PRO_5012670439" description="DUF4034 domain-containing protein" evidence="1">
    <location>
        <begin position="24"/>
        <end position="337"/>
    </location>
</feature>
<evidence type="ECO:0008006" key="4">
    <source>
        <dbReference type="Google" id="ProtNLM"/>
    </source>
</evidence>
<dbReference type="RefSeq" id="WP_088497585.1">
    <property type="nucleotide sequence ID" value="NZ_NIVX01000098.1"/>
</dbReference>
<evidence type="ECO:0000313" key="3">
    <source>
        <dbReference type="Proteomes" id="UP000197090"/>
    </source>
</evidence>
<comment type="caution">
    <text evidence="2">The sequence shown here is derived from an EMBL/GenBank/DDBJ whole genome shotgun (WGS) entry which is preliminary data.</text>
</comment>
<organism evidence="2 3">
    <name type="scientific">Stenotrophomonas maltophilia</name>
    <name type="common">Pseudomonas maltophilia</name>
    <name type="synonym">Xanthomonas maltophilia</name>
    <dbReference type="NCBI Taxonomy" id="40324"/>
    <lineage>
        <taxon>Bacteria</taxon>
        <taxon>Pseudomonadati</taxon>
        <taxon>Pseudomonadota</taxon>
        <taxon>Gammaproteobacteria</taxon>
        <taxon>Lysobacterales</taxon>
        <taxon>Lysobacteraceae</taxon>
        <taxon>Stenotrophomonas</taxon>
        <taxon>Stenotrophomonas maltophilia group</taxon>
    </lineage>
</organism>
<keyword evidence="1" id="KW-0732">Signal</keyword>
<dbReference type="AlphaFoldDB" id="A0A246I289"/>
<proteinExistence type="predicted"/>
<sequence>MHRMLVAGTLSSVAYLFAPSVLAEDAPEPANDCAEIARLMANDDFAALDAMAARFRKGELNAAGQSRLGRFYICMSRAIGTSRQEVQAWNDWSAWAARWVQHAPKSAAAHLITARIPLNLAWSYRGNGYANTVNADDWAQFHEYNAVSRAYLQSHEDVAGGDPFWHEMNVLIALRESADDDEMLALVDRAAKAFPDYEPLHLIAMEYFTPAWGGSAQKMEAFARHSMASAPKKKRAMRYARLYWSATEYSPDHFRAAKPDWPLMRQGLDEIAQQYPTIDNLESIVRYACLARDGDALVRWNRLWLSRAGFDEAAIPHSTEQSKAACLAPDEEQETFL</sequence>
<name>A0A246I289_STEMA</name>
<evidence type="ECO:0000313" key="2">
    <source>
        <dbReference type="EMBL" id="OWQ71483.1"/>
    </source>
</evidence>
<reference evidence="2 3" key="1">
    <citation type="submission" date="2017-06" db="EMBL/GenBank/DDBJ databases">
        <authorList>
            <person name="Kim H.J."/>
            <person name="Triplett B.A."/>
        </authorList>
    </citation>
    <scope>NUCLEOTIDE SEQUENCE [LARGE SCALE GENOMIC DNA]</scope>
    <source>
        <strain evidence="2 3">594</strain>
    </source>
</reference>
<dbReference type="Proteomes" id="UP000197090">
    <property type="component" value="Unassembled WGS sequence"/>
</dbReference>
<dbReference type="EMBL" id="NIVX01000098">
    <property type="protein sequence ID" value="OWQ71483.1"/>
    <property type="molecule type" value="Genomic_DNA"/>
</dbReference>
<protein>
    <recommendedName>
        <fullName evidence="4">DUF4034 domain-containing protein</fullName>
    </recommendedName>
</protein>
<evidence type="ECO:0000256" key="1">
    <source>
        <dbReference type="SAM" id="SignalP"/>
    </source>
</evidence>
<accession>A0A246I289</accession>
<gene>
    <name evidence="2" type="ORF">CEE63_16650</name>
</gene>
<feature type="signal peptide" evidence="1">
    <location>
        <begin position="1"/>
        <end position="23"/>
    </location>
</feature>